<dbReference type="GO" id="GO:0008270">
    <property type="term" value="F:zinc ion binding"/>
    <property type="evidence" value="ECO:0007669"/>
    <property type="project" value="InterPro"/>
</dbReference>
<dbReference type="Gene3D" id="2.40.128.20">
    <property type="match status" value="1"/>
</dbReference>
<dbReference type="InterPro" id="IPR050492">
    <property type="entry name" value="Bact_metal-bind_prot9"/>
</dbReference>
<evidence type="ECO:0000256" key="4">
    <source>
        <dbReference type="ARBA" id="ARBA00022729"/>
    </source>
</evidence>
<dbReference type="Gene3D" id="3.40.50.1980">
    <property type="entry name" value="Nitrogenase molybdenum iron protein domain"/>
    <property type="match status" value="1"/>
</dbReference>
<evidence type="ECO:0000256" key="6">
    <source>
        <dbReference type="SAM" id="Phobius"/>
    </source>
</evidence>
<proteinExistence type="predicted"/>
<sequence>MTPAGFTVPELPSGSEKTRSVTVLRKWFLILVSFGAGLLAMALVIAGFGLFKAPSGGAGTSGGVSQAKDATDTCSTTISVVASVNQWGSLAKELGGSCVEVTSLINSTSADPHGYEATAADMAKLLAADIVIVNGAGYDGWAANTQFGKKQTIINIGDLMGITVTEERDHEEHEENGHHHHGSTNPHLWFSPEAVLKASGSIVDAYQATAGKESDTAATVQRHANTWNADYAEFVALVNKARSEGIQRRYVATESIISYLLEYVGAVDNTPAAYTKAMNSEAEPTAADLNEAMAQVSSDTTDLLIVNPQAMSGFAEKLDDAAKNSDKTIISVTEQLPERHDTLLAWLTTITHQVLANDVYNGWFLTQEVKDRSLADYANEWQSVYPLLKNGSLKPVMEAKAKTGDMTVDEYTRYYDKGYASDVDSITITGDSITFVRGSASVTATYEYSGYRILDYAKGNRGVRYLFTASGDLPKGAPKAVQFSDHGISAEKSAHFHIFMDDSQEQAIKEMDNWPTFYPAGLNTEQVVEEMLAH</sequence>
<dbReference type="InterPro" id="IPR015304">
    <property type="entry name" value="ZinT_dom"/>
</dbReference>
<comment type="subcellular location">
    <subcellularLocation>
        <location evidence="1">Cell envelope</location>
    </subcellularLocation>
</comment>
<dbReference type="SUPFAM" id="SSF53807">
    <property type="entry name" value="Helical backbone' metal receptor"/>
    <property type="match status" value="1"/>
</dbReference>
<dbReference type="GO" id="GO:0030001">
    <property type="term" value="P:metal ion transport"/>
    <property type="evidence" value="ECO:0007669"/>
    <property type="project" value="InterPro"/>
</dbReference>
<accession>A0A971IDC0</accession>
<feature type="domain" description="ZinT" evidence="7">
    <location>
        <begin position="357"/>
        <end position="534"/>
    </location>
</feature>
<dbReference type="PANTHER" id="PTHR42953:SF1">
    <property type="entry name" value="METAL-BINDING PROTEIN HI_0362-RELATED"/>
    <property type="match status" value="1"/>
</dbReference>
<evidence type="ECO:0000256" key="1">
    <source>
        <dbReference type="ARBA" id="ARBA00004196"/>
    </source>
</evidence>
<keyword evidence="4" id="KW-0732">Signal</keyword>
<dbReference type="PANTHER" id="PTHR42953">
    <property type="entry name" value="HIGH-AFFINITY ZINC UPTAKE SYSTEM PROTEIN ZNUA-RELATED"/>
    <property type="match status" value="1"/>
</dbReference>
<keyword evidence="2" id="KW-0813">Transport</keyword>
<keyword evidence="6" id="KW-0812">Transmembrane</keyword>
<evidence type="ECO:0000313" key="9">
    <source>
        <dbReference type="Proteomes" id="UP000767327"/>
    </source>
</evidence>
<keyword evidence="3" id="KW-0479">Metal-binding</keyword>
<keyword evidence="5" id="KW-0862">Zinc</keyword>
<evidence type="ECO:0000313" key="8">
    <source>
        <dbReference type="EMBL" id="NLT79822.1"/>
    </source>
</evidence>
<gene>
    <name evidence="8" type="ORF">GXW98_06030</name>
</gene>
<dbReference type="InterPro" id="IPR012674">
    <property type="entry name" value="Calycin"/>
</dbReference>
<dbReference type="EMBL" id="JAAXZR010000021">
    <property type="protein sequence ID" value="NLT79822.1"/>
    <property type="molecule type" value="Genomic_DNA"/>
</dbReference>
<dbReference type="Pfam" id="PF09223">
    <property type="entry name" value="ZinT"/>
    <property type="match status" value="1"/>
</dbReference>
<comment type="caution">
    <text evidence="8">The sequence shown here is derived from an EMBL/GenBank/DDBJ whole genome shotgun (WGS) entry which is preliminary data.</text>
</comment>
<evidence type="ECO:0000256" key="5">
    <source>
        <dbReference type="ARBA" id="ARBA00022833"/>
    </source>
</evidence>
<reference evidence="8" key="2">
    <citation type="submission" date="2020-01" db="EMBL/GenBank/DDBJ databases">
        <authorList>
            <person name="Campanaro S."/>
        </authorList>
    </citation>
    <scope>NUCLEOTIDE SEQUENCE</scope>
    <source>
        <strain evidence="8">AS01afH2WH_6</strain>
    </source>
</reference>
<dbReference type="RefSeq" id="WP_301467893.1">
    <property type="nucleotide sequence ID" value="NZ_JAKDYW010000013.1"/>
</dbReference>
<name>A0A971IDC0_9BIFI</name>
<protein>
    <submittedName>
        <fullName evidence="8">ZinT/AdcA family metal-binding protein</fullName>
    </submittedName>
</protein>
<organism evidence="8 9">
    <name type="scientific">Bifidobacterium crudilactis</name>
    <dbReference type="NCBI Taxonomy" id="327277"/>
    <lineage>
        <taxon>Bacteria</taxon>
        <taxon>Bacillati</taxon>
        <taxon>Actinomycetota</taxon>
        <taxon>Actinomycetes</taxon>
        <taxon>Bifidobacteriales</taxon>
        <taxon>Bifidobacteriaceae</taxon>
        <taxon>Bifidobacterium</taxon>
    </lineage>
</organism>
<dbReference type="InterPro" id="IPR006127">
    <property type="entry name" value="ZnuA-like"/>
</dbReference>
<dbReference type="Proteomes" id="UP000767327">
    <property type="component" value="Unassembled WGS sequence"/>
</dbReference>
<keyword evidence="6" id="KW-0472">Membrane</keyword>
<dbReference type="GO" id="GO:0030313">
    <property type="term" value="C:cell envelope"/>
    <property type="evidence" value="ECO:0007669"/>
    <property type="project" value="UniProtKB-SubCell"/>
</dbReference>
<evidence type="ECO:0000259" key="7">
    <source>
        <dbReference type="Pfam" id="PF09223"/>
    </source>
</evidence>
<dbReference type="Pfam" id="PF01297">
    <property type="entry name" value="ZnuA"/>
    <property type="match status" value="1"/>
</dbReference>
<dbReference type="SUPFAM" id="SSF50814">
    <property type="entry name" value="Lipocalins"/>
    <property type="match status" value="1"/>
</dbReference>
<evidence type="ECO:0000256" key="2">
    <source>
        <dbReference type="ARBA" id="ARBA00022448"/>
    </source>
</evidence>
<evidence type="ECO:0000256" key="3">
    <source>
        <dbReference type="ARBA" id="ARBA00022723"/>
    </source>
</evidence>
<dbReference type="AlphaFoldDB" id="A0A971IDC0"/>
<keyword evidence="6" id="KW-1133">Transmembrane helix</keyword>
<feature type="transmembrane region" description="Helical" evidence="6">
    <location>
        <begin position="27"/>
        <end position="51"/>
    </location>
</feature>
<reference evidence="8" key="1">
    <citation type="journal article" date="2020" name="Biotechnol. Biofuels">
        <title>New insights from the biogas microbiome by comprehensive genome-resolved metagenomics of nearly 1600 species originating from multiple anaerobic digesters.</title>
        <authorList>
            <person name="Campanaro S."/>
            <person name="Treu L."/>
            <person name="Rodriguez-R L.M."/>
            <person name="Kovalovszki A."/>
            <person name="Ziels R.M."/>
            <person name="Maus I."/>
            <person name="Zhu X."/>
            <person name="Kougias P.G."/>
            <person name="Basile A."/>
            <person name="Luo G."/>
            <person name="Schluter A."/>
            <person name="Konstantinidis K.T."/>
            <person name="Angelidaki I."/>
        </authorList>
    </citation>
    <scope>NUCLEOTIDE SEQUENCE</scope>
    <source>
        <strain evidence="8">AS01afH2WH_6</strain>
    </source>
</reference>